<keyword evidence="2 8" id="KW-0349">Heme</keyword>
<dbReference type="GO" id="GO:0004130">
    <property type="term" value="F:cytochrome-c peroxidase activity"/>
    <property type="evidence" value="ECO:0007669"/>
    <property type="project" value="TreeGrafter"/>
</dbReference>
<keyword evidence="5" id="KW-0574">Periplasm</keyword>
<comment type="caution">
    <text evidence="11">The sequence shown here is derived from an EMBL/GenBank/DDBJ whole genome shotgun (WGS) entry which is preliminary data.</text>
</comment>
<gene>
    <name evidence="11" type="ORF">ENJ67_03125</name>
</gene>
<evidence type="ECO:0000256" key="4">
    <source>
        <dbReference type="ARBA" id="ARBA00022729"/>
    </source>
</evidence>
<evidence type="ECO:0000259" key="10">
    <source>
        <dbReference type="PROSITE" id="PS51007"/>
    </source>
</evidence>
<evidence type="ECO:0000256" key="8">
    <source>
        <dbReference type="PIRSR" id="PIRSR000294-1"/>
    </source>
</evidence>
<feature type="binding site" description="axial binding residue" evidence="9">
    <location>
        <position position="272"/>
    </location>
    <ligand>
        <name>heme c</name>
        <dbReference type="ChEBI" id="CHEBI:61717"/>
        <label>2</label>
    </ligand>
    <ligandPart>
        <name>Fe</name>
        <dbReference type="ChEBI" id="CHEBI:18248"/>
    </ligandPart>
</feature>
<dbReference type="GO" id="GO:0046872">
    <property type="term" value="F:metal ion binding"/>
    <property type="evidence" value="ECO:0007669"/>
    <property type="project" value="UniProtKB-KW"/>
</dbReference>
<evidence type="ECO:0000256" key="6">
    <source>
        <dbReference type="ARBA" id="ARBA00023002"/>
    </source>
</evidence>
<evidence type="ECO:0000256" key="2">
    <source>
        <dbReference type="ARBA" id="ARBA00022617"/>
    </source>
</evidence>
<dbReference type="InterPro" id="IPR036909">
    <property type="entry name" value="Cyt_c-like_dom_sf"/>
</dbReference>
<dbReference type="Pfam" id="PF00034">
    <property type="entry name" value="Cytochrom_C"/>
    <property type="match status" value="1"/>
</dbReference>
<reference evidence="11" key="1">
    <citation type="journal article" date="2020" name="mSystems">
        <title>Genome- and Community-Level Interaction Insights into Carbon Utilization and Element Cycling Functions of Hydrothermarchaeota in Hydrothermal Sediment.</title>
        <authorList>
            <person name="Zhou Z."/>
            <person name="Liu Y."/>
            <person name="Xu W."/>
            <person name="Pan J."/>
            <person name="Luo Z.H."/>
            <person name="Li M."/>
        </authorList>
    </citation>
    <scope>NUCLEOTIDE SEQUENCE [LARGE SCALE GENOMIC DNA]</scope>
    <source>
        <strain evidence="11">HyVt-507</strain>
    </source>
</reference>
<dbReference type="PANTHER" id="PTHR30600:SF7">
    <property type="entry name" value="CYTOCHROME C PEROXIDASE-RELATED"/>
    <property type="match status" value="1"/>
</dbReference>
<feature type="binding site" description="axial binding residue" evidence="9">
    <location>
        <position position="61"/>
    </location>
    <ligand>
        <name>heme c</name>
        <dbReference type="ChEBI" id="CHEBI:61717"/>
        <label>1</label>
    </ligand>
    <ligandPart>
        <name>Fe</name>
        <dbReference type="ChEBI" id="CHEBI:18248"/>
    </ligandPart>
</feature>
<dbReference type="Proteomes" id="UP000886390">
    <property type="component" value="Unassembled WGS sequence"/>
</dbReference>
<dbReference type="InterPro" id="IPR026259">
    <property type="entry name" value="MauG/Cytc_peroxidase"/>
</dbReference>
<dbReference type="InterPro" id="IPR009056">
    <property type="entry name" value="Cyt_c-like_dom"/>
</dbReference>
<keyword evidence="4" id="KW-0732">Signal</keyword>
<sequence>MKSHTFLTLFVLVQTLLFAKEPIDPIPEHVQVNAQKAAVGKALFFDTLLSKDGTVSCASCHLLQDGGDDNLPVSFGIKGQKGSVNAPTVYNAVFNFRQFWDGRAANLQEQAMGPVENPVEMGNSFTNLIATLKKTPYKKRFDALYKDGITKNNIADAIAEYEKTLITPDSPFDSYLRGDINALTQKQKEGYALFKAKGCISCHQGVNIGGNMYNKFGVFTDANSSNLGRYNVTHRERDKYYFKVPSLRNIEKTAPYFHDGRTYSLKAAVYAMSLYQLGRKITPQEVDKIVAFLHSLNGRIPADIEP</sequence>
<dbReference type="PANTHER" id="PTHR30600">
    <property type="entry name" value="CYTOCHROME C PEROXIDASE-RELATED"/>
    <property type="match status" value="1"/>
</dbReference>
<dbReference type="AlphaFoldDB" id="A0A7C3CAA2"/>
<dbReference type="PROSITE" id="PS51007">
    <property type="entry name" value="CYTC"/>
    <property type="match status" value="2"/>
</dbReference>
<feature type="binding site" description="covalent" evidence="8">
    <location>
        <position position="57"/>
    </location>
    <ligand>
        <name>heme c</name>
        <dbReference type="ChEBI" id="CHEBI:61717"/>
        <label>1</label>
    </ligand>
</feature>
<dbReference type="InterPro" id="IPR004852">
    <property type="entry name" value="Di-haem_cyt_c_peroxidsae"/>
</dbReference>
<dbReference type="Gene3D" id="1.10.760.10">
    <property type="entry name" value="Cytochrome c-like domain"/>
    <property type="match status" value="2"/>
</dbReference>
<evidence type="ECO:0000256" key="5">
    <source>
        <dbReference type="ARBA" id="ARBA00022764"/>
    </source>
</evidence>
<accession>A0A7C3CAA2</accession>
<dbReference type="EMBL" id="DRNH01000168">
    <property type="protein sequence ID" value="HFB53705.1"/>
    <property type="molecule type" value="Genomic_DNA"/>
</dbReference>
<protein>
    <submittedName>
        <fullName evidence="11">Cytochrome-c peroxidase</fullName>
    </submittedName>
</protein>
<evidence type="ECO:0000256" key="3">
    <source>
        <dbReference type="ARBA" id="ARBA00022723"/>
    </source>
</evidence>
<proteinExistence type="predicted"/>
<keyword evidence="6" id="KW-0560">Oxidoreductase</keyword>
<feature type="binding site" description="axial binding residue" evidence="9">
    <location>
        <position position="203"/>
    </location>
    <ligand>
        <name>heme c</name>
        <dbReference type="ChEBI" id="CHEBI:61717"/>
        <label>2</label>
    </ligand>
    <ligandPart>
        <name>Fe</name>
        <dbReference type="ChEBI" id="CHEBI:18248"/>
    </ligandPart>
</feature>
<name>A0A7C3CAA2_9BACT</name>
<evidence type="ECO:0000256" key="1">
    <source>
        <dbReference type="ARBA" id="ARBA00004418"/>
    </source>
</evidence>
<evidence type="ECO:0000256" key="9">
    <source>
        <dbReference type="PIRSR" id="PIRSR000294-2"/>
    </source>
</evidence>
<dbReference type="GO" id="GO:0042597">
    <property type="term" value="C:periplasmic space"/>
    <property type="evidence" value="ECO:0007669"/>
    <property type="project" value="UniProtKB-SubCell"/>
</dbReference>
<comment type="PTM">
    <text evidence="8">Binds 2 heme groups per subunit.</text>
</comment>
<dbReference type="Pfam" id="PF03150">
    <property type="entry name" value="CCP_MauG"/>
    <property type="match status" value="1"/>
</dbReference>
<evidence type="ECO:0000256" key="7">
    <source>
        <dbReference type="ARBA" id="ARBA00023004"/>
    </source>
</evidence>
<feature type="binding site" description="covalent" evidence="8">
    <location>
        <position position="199"/>
    </location>
    <ligand>
        <name>heme c</name>
        <dbReference type="ChEBI" id="CHEBI:61717"/>
        <label>2</label>
    </ligand>
</feature>
<feature type="domain" description="Cytochrome c" evidence="10">
    <location>
        <begin position="35"/>
        <end position="165"/>
    </location>
</feature>
<feature type="domain" description="Cytochrome c" evidence="10">
    <location>
        <begin position="185"/>
        <end position="297"/>
    </location>
</feature>
<dbReference type="PIRSF" id="PIRSF000294">
    <property type="entry name" value="Cytochrome-c_peroxidase"/>
    <property type="match status" value="1"/>
</dbReference>
<dbReference type="GO" id="GO:0009055">
    <property type="term" value="F:electron transfer activity"/>
    <property type="evidence" value="ECO:0007669"/>
    <property type="project" value="InterPro"/>
</dbReference>
<feature type="binding site" description="covalent" evidence="8">
    <location>
        <position position="202"/>
    </location>
    <ligand>
        <name>heme c</name>
        <dbReference type="ChEBI" id="CHEBI:61717"/>
        <label>2</label>
    </ligand>
</feature>
<comment type="subcellular location">
    <subcellularLocation>
        <location evidence="1">Periplasm</location>
    </subcellularLocation>
</comment>
<dbReference type="InterPro" id="IPR051395">
    <property type="entry name" value="Cytochrome_c_Peroxidase/MauG"/>
</dbReference>
<keyword evidence="11" id="KW-0575">Peroxidase</keyword>
<dbReference type="GO" id="GO:0020037">
    <property type="term" value="F:heme binding"/>
    <property type="evidence" value="ECO:0007669"/>
    <property type="project" value="InterPro"/>
</dbReference>
<feature type="binding site" description="covalent" evidence="8">
    <location>
        <position position="60"/>
    </location>
    <ligand>
        <name>heme c</name>
        <dbReference type="ChEBI" id="CHEBI:61717"/>
        <label>1</label>
    </ligand>
</feature>
<evidence type="ECO:0000313" key="11">
    <source>
        <dbReference type="EMBL" id="HFB53705.1"/>
    </source>
</evidence>
<keyword evidence="7 9" id="KW-0408">Iron</keyword>
<dbReference type="SUPFAM" id="SSF46626">
    <property type="entry name" value="Cytochrome c"/>
    <property type="match status" value="2"/>
</dbReference>
<organism evidence="11">
    <name type="scientific">Sulfurimonas autotrophica</name>
    <dbReference type="NCBI Taxonomy" id="202747"/>
    <lineage>
        <taxon>Bacteria</taxon>
        <taxon>Pseudomonadati</taxon>
        <taxon>Campylobacterota</taxon>
        <taxon>Epsilonproteobacteria</taxon>
        <taxon>Campylobacterales</taxon>
        <taxon>Sulfurimonadaceae</taxon>
        <taxon>Sulfurimonas</taxon>
    </lineage>
</organism>
<keyword evidence="3 9" id="KW-0479">Metal-binding</keyword>
<comment type="cofactor">
    <cofactor evidence="8">
        <name>heme</name>
        <dbReference type="ChEBI" id="CHEBI:30413"/>
    </cofactor>
    <text evidence="8">Binds 2 heme groups.</text>
</comment>